<name>A0A074U8G0_9RHOB</name>
<feature type="chain" id="PRO_5001701806" evidence="1">
    <location>
        <begin position="22"/>
        <end position="166"/>
    </location>
</feature>
<sequence>MRRFDLILAAGLALLGSGALAQGTGLTHWSDDGLGISAQVPLGWDVDTMPGGGVLFTQPGLDSHVAAHVAFRAHADAGTALTSLHDQTLRAHLLEGDTVQSDTIDDKGFDLRSRAAESGMVQWQITKRLSCKGGPVLASLDIRFPSGAADQMQGLLADIPDSLGCK</sequence>
<organism evidence="2 3">
    <name type="scientific">Thioclava dalianensis</name>
    <dbReference type="NCBI Taxonomy" id="1185766"/>
    <lineage>
        <taxon>Bacteria</taxon>
        <taxon>Pseudomonadati</taxon>
        <taxon>Pseudomonadota</taxon>
        <taxon>Alphaproteobacteria</taxon>
        <taxon>Rhodobacterales</taxon>
        <taxon>Paracoccaceae</taxon>
        <taxon>Thioclava</taxon>
    </lineage>
</organism>
<dbReference type="STRING" id="1185766.SAMN05216224_102502"/>
<accession>A0A074U8G0</accession>
<keyword evidence="1" id="KW-0732">Signal</keyword>
<feature type="signal peptide" evidence="1">
    <location>
        <begin position="1"/>
        <end position="21"/>
    </location>
</feature>
<reference evidence="2 3" key="1">
    <citation type="submission" date="2014-03" db="EMBL/GenBank/DDBJ databases">
        <title>The draft genome sequence of Thioclava dalianensis DLFJ1-1.</title>
        <authorList>
            <person name="Lai Q."/>
            <person name="Shao Z."/>
        </authorList>
    </citation>
    <scope>NUCLEOTIDE SEQUENCE [LARGE SCALE GENOMIC DNA]</scope>
    <source>
        <strain evidence="2 3">DLFJ1-1</strain>
    </source>
</reference>
<proteinExistence type="predicted"/>
<dbReference type="OrthoDB" id="7874101at2"/>
<protein>
    <submittedName>
        <fullName evidence="2">Uncharacterized protein</fullName>
    </submittedName>
</protein>
<evidence type="ECO:0000313" key="2">
    <source>
        <dbReference type="EMBL" id="KEP70962.1"/>
    </source>
</evidence>
<evidence type="ECO:0000256" key="1">
    <source>
        <dbReference type="SAM" id="SignalP"/>
    </source>
</evidence>
<dbReference type="EMBL" id="JHEH01000004">
    <property type="protein sequence ID" value="KEP70962.1"/>
    <property type="molecule type" value="Genomic_DNA"/>
</dbReference>
<dbReference type="Proteomes" id="UP000027725">
    <property type="component" value="Unassembled WGS sequence"/>
</dbReference>
<keyword evidence="3" id="KW-1185">Reference proteome</keyword>
<dbReference type="RefSeq" id="WP_038063264.1">
    <property type="nucleotide sequence ID" value="NZ_FOVB01000002.1"/>
</dbReference>
<dbReference type="AlphaFoldDB" id="A0A074U8G0"/>
<dbReference type="eggNOG" id="ENOG5031BY5">
    <property type="taxonomic scope" value="Bacteria"/>
</dbReference>
<evidence type="ECO:0000313" key="3">
    <source>
        <dbReference type="Proteomes" id="UP000027725"/>
    </source>
</evidence>
<comment type="caution">
    <text evidence="2">The sequence shown here is derived from an EMBL/GenBank/DDBJ whole genome shotgun (WGS) entry which is preliminary data.</text>
</comment>
<gene>
    <name evidence="2" type="ORF">DL1_13550</name>
</gene>